<feature type="transmembrane region" description="Helical" evidence="18">
    <location>
        <begin position="66"/>
        <end position="94"/>
    </location>
</feature>
<evidence type="ECO:0000256" key="13">
    <source>
        <dbReference type="ARBA" id="ARBA00023027"/>
    </source>
</evidence>
<dbReference type="EMBL" id="JN704067">
    <property type="protein sequence ID" value="AER12201.1"/>
    <property type="molecule type" value="Genomic_DNA"/>
</dbReference>
<proteinExistence type="inferred from homology"/>
<evidence type="ECO:0000256" key="10">
    <source>
        <dbReference type="ARBA" id="ARBA00022967"/>
    </source>
</evidence>
<organism evidence="20">
    <name type="scientific">Gammarus duebeni</name>
    <dbReference type="NCBI Taxonomy" id="178002"/>
    <lineage>
        <taxon>Eukaryota</taxon>
        <taxon>Metazoa</taxon>
        <taxon>Ecdysozoa</taxon>
        <taxon>Arthropoda</taxon>
        <taxon>Crustacea</taxon>
        <taxon>Multicrustacea</taxon>
        <taxon>Malacostraca</taxon>
        <taxon>Eumalacostraca</taxon>
        <taxon>Peracarida</taxon>
        <taxon>Amphipoda</taxon>
        <taxon>Senticaudata</taxon>
        <taxon>Gammarida</taxon>
        <taxon>Gammaridira</taxon>
        <taxon>Gammaroidea</taxon>
        <taxon>Gammaridae</taxon>
        <taxon>Gammarus</taxon>
    </lineage>
</organism>
<dbReference type="GO" id="GO:0005743">
    <property type="term" value="C:mitochondrial inner membrane"/>
    <property type="evidence" value="ECO:0007669"/>
    <property type="project" value="UniProtKB-SubCell"/>
</dbReference>
<keyword evidence="7 18" id="KW-0679">Respiratory chain</keyword>
<keyword evidence="15 18" id="KW-0496">Mitochondrion</keyword>
<evidence type="ECO:0000256" key="9">
    <source>
        <dbReference type="ARBA" id="ARBA00022792"/>
    </source>
</evidence>
<feature type="domain" description="NADH:quinone oxidoreductase/Mrp antiporter transmembrane" evidence="19">
    <location>
        <begin position="83"/>
        <end position="277"/>
    </location>
</feature>
<keyword evidence="11 18" id="KW-0249">Electron transport</keyword>
<evidence type="ECO:0000256" key="7">
    <source>
        <dbReference type="ARBA" id="ARBA00022660"/>
    </source>
</evidence>
<dbReference type="PRINTS" id="PR01436">
    <property type="entry name" value="NADHDHGNASE2"/>
</dbReference>
<evidence type="ECO:0000256" key="16">
    <source>
        <dbReference type="ARBA" id="ARBA00023136"/>
    </source>
</evidence>
<comment type="function">
    <text evidence="1">Core subunit of the mitochondrial membrane respiratory chain NADH dehydrogenase (Complex I) that is believed to belong to the minimal assembly required for catalysis. Complex I functions in the transfer of electrons from NADH to the respiratory chain. The immediate electron acceptor for the enzyme is believed to be ubiquinone.</text>
</comment>
<evidence type="ECO:0000256" key="18">
    <source>
        <dbReference type="RuleBase" id="RU003403"/>
    </source>
</evidence>
<keyword evidence="9 18" id="KW-0999">Mitochondrion inner membrane</keyword>
<dbReference type="GO" id="GO:0006120">
    <property type="term" value="P:mitochondrial electron transport, NADH to ubiquinone"/>
    <property type="evidence" value="ECO:0007669"/>
    <property type="project" value="InterPro"/>
</dbReference>
<evidence type="ECO:0000256" key="1">
    <source>
        <dbReference type="ARBA" id="ARBA00003257"/>
    </source>
</evidence>
<keyword evidence="10 18" id="KW-1278">Translocase</keyword>
<dbReference type="AlphaFoldDB" id="H9M5S2"/>
<protein>
    <recommendedName>
        <fullName evidence="5 18">NADH-ubiquinone oxidoreductase chain 2</fullName>
        <ecNumber evidence="4 18">7.1.1.2</ecNumber>
    </recommendedName>
</protein>
<dbReference type="InterPro" id="IPR050175">
    <property type="entry name" value="Complex_I_Subunit_2"/>
</dbReference>
<reference evidence="20" key="1">
    <citation type="journal article" date="2012" name="Comp. Biochem. Physiol. Part D Genomics Proteomics">
        <title>The mitogenome of Gammarus duebeni (Crustacea Amphipoda): A new gene order and non-neutral sequence evolution of tandem repeats in the control region.</title>
        <authorList>
            <person name="Krebes L."/>
            <person name="Bastrop R."/>
        </authorList>
    </citation>
    <scope>NUCLEOTIDE SEQUENCE</scope>
</reference>
<feature type="transmembrane region" description="Helical" evidence="18">
    <location>
        <begin position="271"/>
        <end position="296"/>
    </location>
</feature>
<accession>H9M5S2</accession>
<evidence type="ECO:0000256" key="3">
    <source>
        <dbReference type="ARBA" id="ARBA00007012"/>
    </source>
</evidence>
<evidence type="ECO:0000256" key="2">
    <source>
        <dbReference type="ARBA" id="ARBA00004448"/>
    </source>
</evidence>
<evidence type="ECO:0000256" key="12">
    <source>
        <dbReference type="ARBA" id="ARBA00022989"/>
    </source>
</evidence>
<dbReference type="PANTHER" id="PTHR46552">
    <property type="entry name" value="NADH-UBIQUINONE OXIDOREDUCTASE CHAIN 2"/>
    <property type="match status" value="1"/>
</dbReference>
<evidence type="ECO:0000256" key="14">
    <source>
        <dbReference type="ARBA" id="ARBA00023075"/>
    </source>
</evidence>
<evidence type="ECO:0000256" key="6">
    <source>
        <dbReference type="ARBA" id="ARBA00022448"/>
    </source>
</evidence>
<comment type="catalytic activity">
    <reaction evidence="17 18">
        <text>a ubiquinone + NADH + 5 H(+)(in) = a ubiquinol + NAD(+) + 4 H(+)(out)</text>
        <dbReference type="Rhea" id="RHEA:29091"/>
        <dbReference type="Rhea" id="RHEA-COMP:9565"/>
        <dbReference type="Rhea" id="RHEA-COMP:9566"/>
        <dbReference type="ChEBI" id="CHEBI:15378"/>
        <dbReference type="ChEBI" id="CHEBI:16389"/>
        <dbReference type="ChEBI" id="CHEBI:17976"/>
        <dbReference type="ChEBI" id="CHEBI:57540"/>
        <dbReference type="ChEBI" id="CHEBI:57945"/>
        <dbReference type="EC" id="7.1.1.2"/>
    </reaction>
</comment>
<dbReference type="Pfam" id="PF00361">
    <property type="entry name" value="Proton_antipo_M"/>
    <property type="match status" value="2"/>
</dbReference>
<keyword evidence="16 18" id="KW-0472">Membrane</keyword>
<keyword evidence="8 18" id="KW-0812">Transmembrane</keyword>
<feature type="transmembrane region" description="Helical" evidence="18">
    <location>
        <begin position="228"/>
        <end position="250"/>
    </location>
</feature>
<comment type="function">
    <text evidence="18">Core subunit of the mitochondrial membrane respiratory chain NADH dehydrogenase (Complex I) which catalyzes electron transfer from NADH through the respiratory chain, using ubiquinone as an electron acceptor. Essential for the catalytic activity and assembly of complex I.</text>
</comment>
<keyword evidence="14 18" id="KW-0830">Ubiquinone</keyword>
<feature type="transmembrane region" description="Helical" evidence="18">
    <location>
        <begin position="169"/>
        <end position="186"/>
    </location>
</feature>
<dbReference type="PANTHER" id="PTHR46552:SF1">
    <property type="entry name" value="NADH-UBIQUINONE OXIDOREDUCTASE CHAIN 2"/>
    <property type="match status" value="1"/>
</dbReference>
<evidence type="ECO:0000256" key="8">
    <source>
        <dbReference type="ARBA" id="ARBA00022692"/>
    </source>
</evidence>
<comment type="subcellular location">
    <subcellularLocation>
        <location evidence="2 18">Mitochondrion inner membrane</location>
        <topology evidence="2 18">Multi-pass membrane protein</topology>
    </subcellularLocation>
</comment>
<name>H9M5S2_9CRUS</name>
<keyword evidence="13 18" id="KW-0520">NAD</keyword>
<feature type="transmembrane region" description="Helical" evidence="18">
    <location>
        <begin position="145"/>
        <end position="163"/>
    </location>
</feature>
<evidence type="ECO:0000256" key="5">
    <source>
        <dbReference type="ARBA" id="ARBA00021008"/>
    </source>
</evidence>
<keyword evidence="6" id="KW-0813">Transport</keyword>
<evidence type="ECO:0000313" key="20">
    <source>
        <dbReference type="EMBL" id="AER12201.1"/>
    </source>
</evidence>
<gene>
    <name evidence="20" type="primary">nad2</name>
</gene>
<evidence type="ECO:0000256" key="17">
    <source>
        <dbReference type="ARBA" id="ARBA00049551"/>
    </source>
</evidence>
<feature type="transmembrane region" description="Helical" evidence="18">
    <location>
        <begin position="308"/>
        <end position="327"/>
    </location>
</feature>
<evidence type="ECO:0000256" key="4">
    <source>
        <dbReference type="ARBA" id="ARBA00012944"/>
    </source>
</evidence>
<dbReference type="GO" id="GO:0008137">
    <property type="term" value="F:NADH dehydrogenase (ubiquinone) activity"/>
    <property type="evidence" value="ECO:0007669"/>
    <property type="project" value="UniProtKB-EC"/>
</dbReference>
<sequence>MLIHPAVLLFYVSLASSITISISASSWFIAWMGLEVNLLSFIPLLLSKKNKYTTESCLKYFLIQALASVLIIVAALTSVSSDLSCVVIGLALLMKSGAAPSHQWLPAMIDGLSWFAVSLLLIIQKINPFILIFFLLKSDLIHKIMFIYVVVSAWVGAVGGLTQSSLRKIIAYSSIAHLSWVLATMMASSWAWLMYFIAYAFVLATLVVLLSYSEMSTLTHVTTMNKSYFSFIVAVSILSLGGMPPFTGFLPKFMVTQQLMHTPEATLLLPLLAGTFISLFFYARVLLTCLVLSSYTQCNLHASSKTNSTLLNLNLVGLLLPGLCLLVV</sequence>
<dbReference type="EC" id="7.1.1.2" evidence="4 18"/>
<dbReference type="InterPro" id="IPR003917">
    <property type="entry name" value="NADH_UbQ_OxRdtase_chain2"/>
</dbReference>
<evidence type="ECO:0000259" key="19">
    <source>
        <dbReference type="Pfam" id="PF00361"/>
    </source>
</evidence>
<dbReference type="InterPro" id="IPR001750">
    <property type="entry name" value="ND/Mrp_TM"/>
</dbReference>
<keyword evidence="12 18" id="KW-1133">Transmembrane helix</keyword>
<feature type="transmembrane region" description="Helical" evidence="18">
    <location>
        <begin position="114"/>
        <end position="136"/>
    </location>
</feature>
<feature type="transmembrane region" description="Helical" evidence="18">
    <location>
        <begin position="193"/>
        <end position="213"/>
    </location>
</feature>
<feature type="domain" description="NADH:quinone oxidoreductase/Mrp antiporter transmembrane" evidence="19">
    <location>
        <begin position="24"/>
        <end position="76"/>
    </location>
</feature>
<evidence type="ECO:0000256" key="11">
    <source>
        <dbReference type="ARBA" id="ARBA00022982"/>
    </source>
</evidence>
<comment type="similarity">
    <text evidence="3 18">Belongs to the complex I subunit 2 family.</text>
</comment>
<evidence type="ECO:0000256" key="15">
    <source>
        <dbReference type="ARBA" id="ARBA00023128"/>
    </source>
</evidence>
<geneLocation type="mitochondrion" evidence="20"/>